<keyword evidence="5" id="KW-1185">Reference proteome</keyword>
<dbReference type="PROSITE" id="PS50102">
    <property type="entry name" value="RRM"/>
    <property type="match status" value="1"/>
</dbReference>
<protein>
    <recommendedName>
        <fullName evidence="3">RRM domain-containing protein</fullName>
    </recommendedName>
</protein>
<feature type="domain" description="RRM" evidence="3">
    <location>
        <begin position="71"/>
        <end position="149"/>
    </location>
</feature>
<dbReference type="GO" id="GO:0003729">
    <property type="term" value="F:mRNA binding"/>
    <property type="evidence" value="ECO:0007669"/>
    <property type="project" value="TreeGrafter"/>
</dbReference>
<feature type="compositionally biased region" description="Basic and acidic residues" evidence="2">
    <location>
        <begin position="27"/>
        <end position="45"/>
    </location>
</feature>
<organism evidence="4 5">
    <name type="scientific">Luteolibacter ambystomatis</name>
    <dbReference type="NCBI Taxonomy" id="2824561"/>
    <lineage>
        <taxon>Bacteria</taxon>
        <taxon>Pseudomonadati</taxon>
        <taxon>Verrucomicrobiota</taxon>
        <taxon>Verrucomicrobiia</taxon>
        <taxon>Verrucomicrobiales</taxon>
        <taxon>Verrucomicrobiaceae</taxon>
        <taxon>Luteolibacter</taxon>
    </lineage>
</organism>
<feature type="region of interest" description="Disordered" evidence="2">
    <location>
        <begin position="143"/>
        <end position="178"/>
    </location>
</feature>
<dbReference type="AlphaFoldDB" id="A0A975J3I1"/>
<proteinExistence type="predicted"/>
<dbReference type="PANTHER" id="PTHR48025:SF1">
    <property type="entry name" value="RRM DOMAIN-CONTAINING PROTEIN"/>
    <property type="match status" value="1"/>
</dbReference>
<gene>
    <name evidence="4" type="ORF">KBB96_03540</name>
</gene>
<evidence type="ECO:0000313" key="4">
    <source>
        <dbReference type="EMBL" id="QUE53271.1"/>
    </source>
</evidence>
<dbReference type="Gene3D" id="3.30.70.330">
    <property type="match status" value="1"/>
</dbReference>
<dbReference type="SUPFAM" id="SSF54928">
    <property type="entry name" value="RNA-binding domain, RBD"/>
    <property type="match status" value="1"/>
</dbReference>
<evidence type="ECO:0000256" key="1">
    <source>
        <dbReference type="ARBA" id="ARBA00022884"/>
    </source>
</evidence>
<evidence type="ECO:0000313" key="5">
    <source>
        <dbReference type="Proteomes" id="UP000676169"/>
    </source>
</evidence>
<feature type="region of interest" description="Disordered" evidence="2">
    <location>
        <begin position="27"/>
        <end position="68"/>
    </location>
</feature>
<sequence length="265" mass="28720">MPQPAKLTWWQKFLKIFGLYKEPVRPTRQDRIQEREKDAPAKSDRPAQPVKSNIRIARPQERKEQGPVESPRLYLGNLSYEVTESDLTDLFKGIGGVRNVEVVYNRNTHRSKGYGFVEMLHVDDAKRAIEVLNDQFFMGRKLSVSSAKSKGQDEREDKEEREERQERRPRNNPAPAQSAAAVAVPVAAAAVAAVAVEAAAEAPAPVAAVEEAAAPVVAEAASAPVVEEAAPVIAAVVEEAPAAVEVAEAAPVEAAAEGEQKSEQA</sequence>
<name>A0A975J3I1_9BACT</name>
<dbReference type="KEGG" id="lamb:KBB96_03540"/>
<dbReference type="PANTHER" id="PTHR48025">
    <property type="entry name" value="OS02G0815200 PROTEIN"/>
    <property type="match status" value="1"/>
</dbReference>
<keyword evidence="1" id="KW-0694">RNA-binding</keyword>
<dbReference type="InterPro" id="IPR012677">
    <property type="entry name" value="Nucleotide-bd_a/b_plait_sf"/>
</dbReference>
<dbReference type="Pfam" id="PF00076">
    <property type="entry name" value="RRM_1"/>
    <property type="match status" value="1"/>
</dbReference>
<dbReference type="InterPro" id="IPR000504">
    <property type="entry name" value="RRM_dom"/>
</dbReference>
<dbReference type="SMART" id="SM00360">
    <property type="entry name" value="RRM"/>
    <property type="match status" value="1"/>
</dbReference>
<dbReference type="InterPro" id="IPR035979">
    <property type="entry name" value="RBD_domain_sf"/>
</dbReference>
<dbReference type="Proteomes" id="UP000676169">
    <property type="component" value="Chromosome"/>
</dbReference>
<accession>A0A975J3I1</accession>
<dbReference type="EMBL" id="CP073100">
    <property type="protein sequence ID" value="QUE53271.1"/>
    <property type="molecule type" value="Genomic_DNA"/>
</dbReference>
<dbReference type="InterPro" id="IPR050502">
    <property type="entry name" value="Euk_RNA-bind_prot"/>
</dbReference>
<reference evidence="4" key="1">
    <citation type="submission" date="2021-04" db="EMBL/GenBank/DDBJ databases">
        <title>Luteolibacter sp. 32A isolated from the skin of an Anderson's salamander (Ambystoma andersonii).</title>
        <authorList>
            <person name="Spergser J."/>
            <person name="Busse H.-J."/>
        </authorList>
    </citation>
    <scope>NUCLEOTIDE SEQUENCE</scope>
    <source>
        <strain evidence="4">32A</strain>
    </source>
</reference>
<evidence type="ECO:0000259" key="3">
    <source>
        <dbReference type="PROSITE" id="PS50102"/>
    </source>
</evidence>
<evidence type="ECO:0000256" key="2">
    <source>
        <dbReference type="SAM" id="MobiDB-lite"/>
    </source>
</evidence>